<protein>
    <submittedName>
        <fullName evidence="1">Oleate hydratase</fullName>
        <ecNumber evidence="1">4.2.1.53</ecNumber>
    </submittedName>
</protein>
<proteinExistence type="predicted"/>
<dbReference type="AlphaFoldDB" id="A0A380CPJ3"/>
<dbReference type="GO" id="GO:0071949">
    <property type="term" value="F:FAD binding"/>
    <property type="evidence" value="ECO:0007669"/>
    <property type="project" value="InterPro"/>
</dbReference>
<sequence length="190" mass="21605">MLKLIEEYSGNKPGSGALMTFKDSSWRMSIVVAAQPHFKAQDADTTIFWGYGLYPDRVGDYINKPMIDCTGEEILTELIRHLHFENDEHEIKENIINVIPVMMPYIDALFQPRAKTDRPQVVPEGSVNLALISQFVEIPEDMVFTEEYSVRAARLAVYTLLGLDKKVEPVTAYNKRPDVLVKAVHTAYRS</sequence>
<dbReference type="Gene3D" id="3.50.50.60">
    <property type="entry name" value="FAD/NAD(P)-binding domain"/>
    <property type="match status" value="1"/>
</dbReference>
<dbReference type="GO" id="GO:0050151">
    <property type="term" value="F:oleate hydratase activity"/>
    <property type="evidence" value="ECO:0007669"/>
    <property type="project" value="UniProtKB-EC"/>
</dbReference>
<dbReference type="PANTHER" id="PTHR37417">
    <property type="entry name" value="67 KDA MYOSIN-CROSS-REACTIVE ANTIGEN FAMILY PROTEIN (AFU_ORTHOLOGUE AFUA_5G09970)"/>
    <property type="match status" value="1"/>
</dbReference>
<evidence type="ECO:0000313" key="1">
    <source>
        <dbReference type="EMBL" id="SUJ25834.1"/>
    </source>
</evidence>
<reference evidence="1 2" key="1">
    <citation type="submission" date="2018-06" db="EMBL/GenBank/DDBJ databases">
        <authorList>
            <consortium name="Pathogen Informatics"/>
            <person name="Doyle S."/>
        </authorList>
    </citation>
    <scope>NUCLEOTIDE SEQUENCE [LARGE SCALE GENOMIC DNA]</scope>
    <source>
        <strain evidence="1 2">NCTC11388</strain>
    </source>
</reference>
<dbReference type="GO" id="GO:0006631">
    <property type="term" value="P:fatty acid metabolic process"/>
    <property type="evidence" value="ECO:0007669"/>
    <property type="project" value="InterPro"/>
</dbReference>
<dbReference type="Pfam" id="PF06100">
    <property type="entry name" value="MCRA"/>
    <property type="match status" value="1"/>
</dbReference>
<organism evidence="1 2">
    <name type="scientific">Sphingobacterium spiritivorum</name>
    <name type="common">Flavobacterium spiritivorum</name>
    <dbReference type="NCBI Taxonomy" id="258"/>
    <lineage>
        <taxon>Bacteria</taxon>
        <taxon>Pseudomonadati</taxon>
        <taxon>Bacteroidota</taxon>
        <taxon>Sphingobacteriia</taxon>
        <taxon>Sphingobacteriales</taxon>
        <taxon>Sphingobacteriaceae</taxon>
        <taxon>Sphingobacterium</taxon>
    </lineage>
</organism>
<dbReference type="InterPro" id="IPR036188">
    <property type="entry name" value="FAD/NAD-bd_sf"/>
</dbReference>
<gene>
    <name evidence="1" type="primary">ohyA_1</name>
    <name evidence="1" type="ORF">NCTC11388_03880</name>
</gene>
<dbReference type="PANTHER" id="PTHR37417:SF2">
    <property type="entry name" value="67 KDA MYOSIN-CROSS-REACTIVE ANTIGEN FAMILY PROTEIN (AFU_ORTHOLOGUE AFUA_5G09970)"/>
    <property type="match status" value="1"/>
</dbReference>
<dbReference type="Gene3D" id="3.30.9.80">
    <property type="match status" value="1"/>
</dbReference>
<dbReference type="EMBL" id="UGYW01000002">
    <property type="protein sequence ID" value="SUJ25834.1"/>
    <property type="molecule type" value="Genomic_DNA"/>
</dbReference>
<accession>A0A380CPJ3</accession>
<dbReference type="EC" id="4.2.1.53" evidence="1"/>
<name>A0A380CPJ3_SPHSI</name>
<dbReference type="Proteomes" id="UP000254893">
    <property type="component" value="Unassembled WGS sequence"/>
</dbReference>
<keyword evidence="1" id="KW-0456">Lyase</keyword>
<dbReference type="InterPro" id="IPR010354">
    <property type="entry name" value="Oleate_hydratase"/>
</dbReference>
<evidence type="ECO:0000313" key="2">
    <source>
        <dbReference type="Proteomes" id="UP000254893"/>
    </source>
</evidence>